<evidence type="ECO:0000256" key="1">
    <source>
        <dbReference type="SAM" id="Phobius"/>
    </source>
</evidence>
<dbReference type="KEGG" id="ptes:JQU52_03915"/>
<keyword evidence="1" id="KW-0812">Transmembrane</keyword>
<feature type="transmembrane region" description="Helical" evidence="1">
    <location>
        <begin position="288"/>
        <end position="312"/>
    </location>
</feature>
<feature type="transmembrane region" description="Helical" evidence="1">
    <location>
        <begin position="195"/>
        <end position="218"/>
    </location>
</feature>
<proteinExistence type="predicted"/>
<dbReference type="AlphaFoldDB" id="A0A892ZHB9"/>
<gene>
    <name evidence="2" type="ORF">JQU52_03915</name>
</gene>
<name>A0A892ZHB9_9NEIS</name>
<feature type="transmembrane region" description="Helical" evidence="1">
    <location>
        <begin position="90"/>
        <end position="120"/>
    </location>
</feature>
<protein>
    <submittedName>
        <fullName evidence="2">Divalent metal cation transporter</fullName>
    </submittedName>
</protein>
<feature type="transmembrane region" description="Helical" evidence="1">
    <location>
        <begin position="333"/>
        <end position="356"/>
    </location>
</feature>
<feature type="transmembrane region" description="Helical" evidence="1">
    <location>
        <begin position="362"/>
        <end position="382"/>
    </location>
</feature>
<organism evidence="2 3">
    <name type="scientific">Paralysiella testudinis</name>
    <dbReference type="NCBI Taxonomy" id="2809020"/>
    <lineage>
        <taxon>Bacteria</taxon>
        <taxon>Pseudomonadati</taxon>
        <taxon>Pseudomonadota</taxon>
        <taxon>Betaproteobacteria</taxon>
        <taxon>Neisseriales</taxon>
        <taxon>Neisseriaceae</taxon>
        <taxon>Paralysiella</taxon>
    </lineage>
</organism>
<feature type="transmembrane region" description="Helical" evidence="1">
    <location>
        <begin position="394"/>
        <end position="415"/>
    </location>
</feature>
<keyword evidence="3" id="KW-1185">Reference proteome</keyword>
<reference evidence="2" key="1">
    <citation type="submission" date="2021-02" db="EMBL/GenBank/DDBJ databases">
        <title>Neisseriaceae sp. 26B isolated from the cloaca of a Common Toad-headed Turtle (Mesoclemmys nasuta).</title>
        <authorList>
            <person name="Spergser J."/>
            <person name="Busse H.-J."/>
        </authorList>
    </citation>
    <scope>NUCLEOTIDE SEQUENCE</scope>
    <source>
        <strain evidence="2">26B</strain>
    </source>
</reference>
<dbReference type="RefSeq" id="WP_230339835.1">
    <property type="nucleotide sequence ID" value="NZ_CP069798.1"/>
</dbReference>
<evidence type="ECO:0000313" key="3">
    <source>
        <dbReference type="Proteomes" id="UP000653156"/>
    </source>
</evidence>
<feature type="transmembrane region" description="Helical" evidence="1">
    <location>
        <begin position="157"/>
        <end position="175"/>
    </location>
</feature>
<dbReference type="EMBL" id="CP069798">
    <property type="protein sequence ID" value="QRQ82551.1"/>
    <property type="molecule type" value="Genomic_DNA"/>
</dbReference>
<feature type="transmembrane region" description="Helical" evidence="1">
    <location>
        <begin position="20"/>
        <end position="39"/>
    </location>
</feature>
<sequence>MTEPSATTLSPSRWHSRLRAMGPGIMMASAAVGGSHLIASTQAGALYGWQLALIIVLANVFKYPFFRFGPQYTLSTGKSLLEGYAEKSRVYLWVFFALNLFATVINIAAVSMLCAAILGFVLPGEWSVNALALAVLASAVLMLLAGPYRTVDRMSKIIMISLTITTVAAVVIAAGKGAAMQADFVEPSPWNLATLAFMVALMGWMPAPIEISAINSMWVAAKRKLESVSYADGLFDFNVGYIGTACLALVFLALGALVQYGSGTPVQMGGGAYIGQLINMYAATIGEWARWLVAFVAFACMYGTTITVIDGYSRTNMESLRLITGGQHRSNRLLAVWIVLGAIAGLCVILFFKGAVLPMLKFAMIASFVSTPIFAWLNLSLVRKNTGVGALPRWLLWLAWIGLVYLSAFTLLFLFSQTGLLG</sequence>
<feature type="transmembrane region" description="Helical" evidence="1">
    <location>
        <begin position="45"/>
        <end position="69"/>
    </location>
</feature>
<dbReference type="Proteomes" id="UP000653156">
    <property type="component" value="Chromosome"/>
</dbReference>
<keyword evidence="1" id="KW-0472">Membrane</keyword>
<feature type="transmembrane region" description="Helical" evidence="1">
    <location>
        <begin position="239"/>
        <end position="260"/>
    </location>
</feature>
<feature type="transmembrane region" description="Helical" evidence="1">
    <location>
        <begin position="126"/>
        <end position="145"/>
    </location>
</feature>
<accession>A0A892ZHB9</accession>
<evidence type="ECO:0000313" key="2">
    <source>
        <dbReference type="EMBL" id="QRQ82551.1"/>
    </source>
</evidence>
<keyword evidence="1" id="KW-1133">Transmembrane helix</keyword>